<accession>A0ACB7S2H1</accession>
<reference evidence="1" key="1">
    <citation type="submission" date="2020-05" db="EMBL/GenBank/DDBJ databases">
        <title>Large-scale comparative analyses of tick genomes elucidate their genetic diversity and vector capacities.</title>
        <authorList>
            <person name="Jia N."/>
            <person name="Wang J."/>
            <person name="Shi W."/>
            <person name="Du L."/>
            <person name="Sun Y."/>
            <person name="Zhan W."/>
            <person name="Jiang J."/>
            <person name="Wang Q."/>
            <person name="Zhang B."/>
            <person name="Ji P."/>
            <person name="Sakyi L.B."/>
            <person name="Cui X."/>
            <person name="Yuan T."/>
            <person name="Jiang B."/>
            <person name="Yang W."/>
            <person name="Lam T.T.-Y."/>
            <person name="Chang Q."/>
            <person name="Ding S."/>
            <person name="Wang X."/>
            <person name="Zhu J."/>
            <person name="Ruan X."/>
            <person name="Zhao L."/>
            <person name="Wei J."/>
            <person name="Que T."/>
            <person name="Du C."/>
            <person name="Cheng J."/>
            <person name="Dai P."/>
            <person name="Han X."/>
            <person name="Huang E."/>
            <person name="Gao Y."/>
            <person name="Liu J."/>
            <person name="Shao H."/>
            <person name="Ye R."/>
            <person name="Li L."/>
            <person name="Wei W."/>
            <person name="Wang X."/>
            <person name="Wang C."/>
            <person name="Yang T."/>
            <person name="Huo Q."/>
            <person name="Li W."/>
            <person name="Guo W."/>
            <person name="Chen H."/>
            <person name="Zhou L."/>
            <person name="Ni X."/>
            <person name="Tian J."/>
            <person name="Zhou Y."/>
            <person name="Sheng Y."/>
            <person name="Liu T."/>
            <person name="Pan Y."/>
            <person name="Xia L."/>
            <person name="Li J."/>
            <person name="Zhao F."/>
            <person name="Cao W."/>
        </authorList>
    </citation>
    <scope>NUCLEOTIDE SEQUENCE</scope>
    <source>
        <strain evidence="1">Hyas-2018</strain>
    </source>
</reference>
<evidence type="ECO:0000313" key="1">
    <source>
        <dbReference type="EMBL" id="KAH6929146.1"/>
    </source>
</evidence>
<comment type="caution">
    <text evidence="1">The sequence shown here is derived from an EMBL/GenBank/DDBJ whole genome shotgun (WGS) entry which is preliminary data.</text>
</comment>
<evidence type="ECO:0000313" key="2">
    <source>
        <dbReference type="Proteomes" id="UP000821845"/>
    </source>
</evidence>
<organism evidence="1 2">
    <name type="scientific">Hyalomma asiaticum</name>
    <name type="common">Tick</name>
    <dbReference type="NCBI Taxonomy" id="266040"/>
    <lineage>
        <taxon>Eukaryota</taxon>
        <taxon>Metazoa</taxon>
        <taxon>Ecdysozoa</taxon>
        <taxon>Arthropoda</taxon>
        <taxon>Chelicerata</taxon>
        <taxon>Arachnida</taxon>
        <taxon>Acari</taxon>
        <taxon>Parasitiformes</taxon>
        <taxon>Ixodida</taxon>
        <taxon>Ixodoidea</taxon>
        <taxon>Ixodidae</taxon>
        <taxon>Hyalomminae</taxon>
        <taxon>Hyalomma</taxon>
    </lineage>
</organism>
<name>A0ACB7S2H1_HYAAI</name>
<dbReference type="Proteomes" id="UP000821845">
    <property type="component" value="Chromosome 6"/>
</dbReference>
<sequence>MSDNEFRQMLPVLMVKQQAATYTNGLYVFSAKCSGKVLSDDAGDQNTCTGRQELIDRFLDDGNLDAADALTL</sequence>
<dbReference type="EMBL" id="CM023486">
    <property type="protein sequence ID" value="KAH6929146.1"/>
    <property type="molecule type" value="Genomic_DNA"/>
</dbReference>
<keyword evidence="2" id="KW-1185">Reference proteome</keyword>
<gene>
    <name evidence="1" type="ORF">HPB50_023945</name>
</gene>
<proteinExistence type="predicted"/>
<protein>
    <submittedName>
        <fullName evidence="1">Uncharacterized protein</fullName>
    </submittedName>
</protein>